<evidence type="ECO:0000256" key="6">
    <source>
        <dbReference type="ARBA" id="ARBA00023004"/>
    </source>
</evidence>
<dbReference type="PROSITE" id="PS00746">
    <property type="entry name" value="NIFH_FRXC_1"/>
    <property type="match status" value="1"/>
</dbReference>
<keyword evidence="8" id="KW-0560">Oxidoreductase</keyword>
<keyword evidence="8" id="KW-0004">4Fe-4S</keyword>
<protein>
    <submittedName>
        <fullName evidence="9">AAA family ATPase</fullName>
    </submittedName>
</protein>
<dbReference type="PROSITE" id="PS51026">
    <property type="entry name" value="NIFH_FRXC_3"/>
    <property type="match status" value="1"/>
</dbReference>
<dbReference type="GO" id="GO:0016491">
    <property type="term" value="F:oxidoreductase activity"/>
    <property type="evidence" value="ECO:0007669"/>
    <property type="project" value="UniProtKB-KW"/>
</dbReference>
<evidence type="ECO:0000256" key="2">
    <source>
        <dbReference type="ARBA" id="ARBA00005504"/>
    </source>
</evidence>
<dbReference type="GO" id="GO:0051539">
    <property type="term" value="F:4 iron, 4 sulfur cluster binding"/>
    <property type="evidence" value="ECO:0007669"/>
    <property type="project" value="UniProtKB-KW"/>
</dbReference>
<evidence type="ECO:0000256" key="8">
    <source>
        <dbReference type="RuleBase" id="RU003688"/>
    </source>
</evidence>
<comment type="similarity">
    <text evidence="2 8">Belongs to the NifH/BchL/ChlL family.</text>
</comment>
<accession>A0A932FYG8</accession>
<dbReference type="PRINTS" id="PR00091">
    <property type="entry name" value="NITROGNASEII"/>
</dbReference>
<evidence type="ECO:0000256" key="1">
    <source>
        <dbReference type="ARBA" id="ARBA00001966"/>
    </source>
</evidence>
<dbReference type="AlphaFoldDB" id="A0A932FYG8"/>
<evidence type="ECO:0000256" key="4">
    <source>
        <dbReference type="ARBA" id="ARBA00022741"/>
    </source>
</evidence>
<evidence type="ECO:0000256" key="3">
    <source>
        <dbReference type="ARBA" id="ARBA00022723"/>
    </source>
</evidence>
<dbReference type="Gene3D" id="3.40.50.300">
    <property type="entry name" value="P-loop containing nucleotide triphosphate hydrolases"/>
    <property type="match status" value="1"/>
</dbReference>
<dbReference type="InterPro" id="IPR030655">
    <property type="entry name" value="NifH/chlL_CS"/>
</dbReference>
<keyword evidence="3 8" id="KW-0479">Metal-binding</keyword>
<dbReference type="Proteomes" id="UP000769766">
    <property type="component" value="Unassembled WGS sequence"/>
</dbReference>
<sequence>MGEPRKVAIYGKGGIGKSITSSNLSAALSHLGERVMQVGCDPKRDSIATLCGGLQPTILSAVDQGEVSEEVVRGLIREGYHGVLGVESGGPKPGSGCAGRGVLTALRILEEYDIFQKYGVTFALFDVLGDVVCGGFAQPMRAGYAREVYIVTCGESLTLLQVNNIAASVRRLHEQGADCAVAGLINNMRGIENEERIVEEVAERMGVPVIAHIPRSPLVQEAEMEAKTVVEAFPDSEQAGVYRTLARRVLDNRATYVPNPIGFEEIRPIVSRYASGRKHDS</sequence>
<keyword evidence="4 8" id="KW-0547">Nucleotide-binding</keyword>
<dbReference type="PROSITE" id="PS00692">
    <property type="entry name" value="NIFH_FRXC_2"/>
    <property type="match status" value="1"/>
</dbReference>
<comment type="cofactor">
    <cofactor evidence="1">
        <name>[4Fe-4S] cluster</name>
        <dbReference type="ChEBI" id="CHEBI:49883"/>
    </cofactor>
</comment>
<name>A0A932FYG8_UNCTE</name>
<dbReference type="PANTHER" id="PTHR42864">
    <property type="entry name" value="LIGHT-INDEPENDENT PROTOCHLOROPHYLLIDE REDUCTASE IRON-SULFUR ATP-BINDING PROTEIN"/>
    <property type="match status" value="1"/>
</dbReference>
<dbReference type="InterPro" id="IPR000392">
    <property type="entry name" value="NifH/frxC"/>
</dbReference>
<gene>
    <name evidence="9" type="ORF">HYY20_06170</name>
</gene>
<dbReference type="InterPro" id="IPR027417">
    <property type="entry name" value="P-loop_NTPase"/>
</dbReference>
<dbReference type="GO" id="GO:0005524">
    <property type="term" value="F:ATP binding"/>
    <property type="evidence" value="ECO:0007669"/>
    <property type="project" value="UniProtKB-KW"/>
</dbReference>
<dbReference type="GO" id="GO:0046872">
    <property type="term" value="F:metal ion binding"/>
    <property type="evidence" value="ECO:0007669"/>
    <property type="project" value="UniProtKB-KW"/>
</dbReference>
<dbReference type="Pfam" id="PF00142">
    <property type="entry name" value="Fer4_NifH"/>
    <property type="match status" value="1"/>
</dbReference>
<keyword evidence="6 8" id="KW-0408">Iron</keyword>
<dbReference type="CDD" id="cd02040">
    <property type="entry name" value="NifH"/>
    <property type="match status" value="1"/>
</dbReference>
<dbReference type="EMBL" id="JACPRF010000188">
    <property type="protein sequence ID" value="MBI2876449.1"/>
    <property type="molecule type" value="Genomic_DNA"/>
</dbReference>
<organism evidence="9 10">
    <name type="scientific">Tectimicrobiota bacterium</name>
    <dbReference type="NCBI Taxonomy" id="2528274"/>
    <lineage>
        <taxon>Bacteria</taxon>
        <taxon>Pseudomonadati</taxon>
        <taxon>Nitrospinota/Tectimicrobiota group</taxon>
        <taxon>Candidatus Tectimicrobiota</taxon>
    </lineage>
</organism>
<dbReference type="SUPFAM" id="SSF52540">
    <property type="entry name" value="P-loop containing nucleoside triphosphate hydrolases"/>
    <property type="match status" value="1"/>
</dbReference>
<dbReference type="PIRSF" id="PIRSF000363">
    <property type="entry name" value="Nitrogenase_iron"/>
    <property type="match status" value="1"/>
</dbReference>
<evidence type="ECO:0000256" key="5">
    <source>
        <dbReference type="ARBA" id="ARBA00022840"/>
    </source>
</evidence>
<keyword evidence="7 8" id="KW-0411">Iron-sulfur</keyword>
<keyword evidence="5 8" id="KW-0067">ATP-binding</keyword>
<comment type="caution">
    <text evidence="9">The sequence shown here is derived from an EMBL/GenBank/DDBJ whole genome shotgun (WGS) entry which is preliminary data.</text>
</comment>
<evidence type="ECO:0000313" key="10">
    <source>
        <dbReference type="Proteomes" id="UP000769766"/>
    </source>
</evidence>
<dbReference type="PANTHER" id="PTHR42864:SF2">
    <property type="entry name" value="LIGHT-INDEPENDENT PROTOCHLOROPHYLLIDE REDUCTASE IRON-SULFUR ATP-BINDING PROTEIN"/>
    <property type="match status" value="1"/>
</dbReference>
<evidence type="ECO:0000256" key="7">
    <source>
        <dbReference type="ARBA" id="ARBA00023014"/>
    </source>
</evidence>
<proteinExistence type="inferred from homology"/>
<reference evidence="9" key="1">
    <citation type="submission" date="2020-07" db="EMBL/GenBank/DDBJ databases">
        <title>Huge and variable diversity of episymbiotic CPR bacteria and DPANN archaea in groundwater ecosystems.</title>
        <authorList>
            <person name="He C.Y."/>
            <person name="Keren R."/>
            <person name="Whittaker M."/>
            <person name="Farag I.F."/>
            <person name="Doudna J."/>
            <person name="Cate J.H.D."/>
            <person name="Banfield J.F."/>
        </authorList>
    </citation>
    <scope>NUCLEOTIDE SEQUENCE</scope>
    <source>
        <strain evidence="9">NC_groundwater_672_Ag_B-0.1um_62_36</strain>
    </source>
</reference>
<evidence type="ECO:0000313" key="9">
    <source>
        <dbReference type="EMBL" id="MBI2876449.1"/>
    </source>
</evidence>